<feature type="compositionally biased region" description="Basic and acidic residues" evidence="1">
    <location>
        <begin position="208"/>
        <end position="230"/>
    </location>
</feature>
<dbReference type="eggNOG" id="arCOG06224">
    <property type="taxonomic scope" value="Archaea"/>
</dbReference>
<evidence type="ECO:0000313" key="3">
    <source>
        <dbReference type="EMBL" id="SHL68270.1"/>
    </source>
</evidence>
<dbReference type="PANTHER" id="PTHR42957">
    <property type="entry name" value="HELICASE MJ1565-RELATED"/>
    <property type="match status" value="1"/>
</dbReference>
<dbReference type="Proteomes" id="UP000003751">
    <property type="component" value="Unassembled WGS sequence"/>
</dbReference>
<dbReference type="InterPro" id="IPR008571">
    <property type="entry name" value="HerA-like"/>
</dbReference>
<keyword evidence="5" id="KW-1185">Reference proteome</keyword>
<name>E7QYC7_HALPU</name>
<evidence type="ECO:0000313" key="5">
    <source>
        <dbReference type="Proteomes" id="UP000184203"/>
    </source>
</evidence>
<dbReference type="OrthoDB" id="350125at2157"/>
<dbReference type="PATRIC" id="fig|797209.4.peg.3733"/>
<dbReference type="EMBL" id="FRAN01000011">
    <property type="protein sequence ID" value="SHL68270.1"/>
    <property type="molecule type" value="Genomic_DNA"/>
</dbReference>
<dbReference type="Proteomes" id="UP000184203">
    <property type="component" value="Unassembled WGS sequence"/>
</dbReference>
<organism evidence="2 4">
    <name type="scientific">Haladaptatus paucihalophilus DX253</name>
    <dbReference type="NCBI Taxonomy" id="797209"/>
    <lineage>
        <taxon>Archaea</taxon>
        <taxon>Methanobacteriati</taxon>
        <taxon>Methanobacteriota</taxon>
        <taxon>Stenosarchaea group</taxon>
        <taxon>Halobacteria</taxon>
        <taxon>Halobacteriales</taxon>
        <taxon>Haladaptataceae</taxon>
        <taxon>Haladaptatus</taxon>
    </lineage>
</organism>
<dbReference type="RefSeq" id="WP_007982541.1">
    <property type="nucleotide sequence ID" value="NZ_AEMG01000027.1"/>
</dbReference>
<feature type="region of interest" description="Disordered" evidence="1">
    <location>
        <begin position="208"/>
        <end position="234"/>
    </location>
</feature>
<dbReference type="InterPro" id="IPR027417">
    <property type="entry name" value="P-loop_NTPase"/>
</dbReference>
<evidence type="ECO:0000313" key="4">
    <source>
        <dbReference type="Proteomes" id="UP000003751"/>
    </source>
</evidence>
<dbReference type="Gene3D" id="3.40.50.300">
    <property type="entry name" value="P-loop containing nucleotide triphosphate hydrolases"/>
    <property type="match status" value="1"/>
</dbReference>
<accession>E7QYC7</accession>
<evidence type="ECO:0000313" key="2">
    <source>
        <dbReference type="EMBL" id="EFW90452.1"/>
    </source>
</evidence>
<proteinExistence type="predicted"/>
<reference evidence="3" key="3">
    <citation type="submission" date="2016-11" db="EMBL/GenBank/DDBJ databases">
        <authorList>
            <person name="Jaros S."/>
            <person name="Januszkiewicz K."/>
            <person name="Wedrychowicz H."/>
        </authorList>
    </citation>
    <scope>NUCLEOTIDE SEQUENCE [LARGE SCALE GENOMIC DNA]</scope>
    <source>
        <strain evidence="3">DX253</strain>
    </source>
</reference>
<dbReference type="EMBL" id="AEMG01000027">
    <property type="protein sequence ID" value="EFW90452.1"/>
    <property type="molecule type" value="Genomic_DNA"/>
</dbReference>
<reference evidence="2 4" key="1">
    <citation type="journal article" date="2014" name="ISME J.">
        <title>Trehalose/2-sulfotrehalose biosynthesis and glycine-betaine uptake are widely spread mechanisms for osmoadaptation in the Halobacteriales.</title>
        <authorList>
            <person name="Youssef N.H."/>
            <person name="Savage-Ashlock K.N."/>
            <person name="McCully A.L."/>
            <person name="Luedtke B."/>
            <person name="Shaw E.I."/>
            <person name="Hoff W.D."/>
            <person name="Elshahed M.S."/>
        </authorList>
    </citation>
    <scope>NUCLEOTIDE SEQUENCE [LARGE SCALE GENOMIC DNA]</scope>
    <source>
        <strain evidence="2 4">DX253</strain>
    </source>
</reference>
<gene>
    <name evidence="3" type="ORF">SAMN05444342_4400</name>
    <name evidence="2" type="ORF">ZOD2009_19088</name>
</gene>
<dbReference type="SUPFAM" id="SSF52540">
    <property type="entry name" value="P-loop containing nucleoside triphosphate hydrolases"/>
    <property type="match status" value="1"/>
</dbReference>
<reference evidence="5" key="2">
    <citation type="submission" date="2016-11" db="EMBL/GenBank/DDBJ databases">
        <authorList>
            <person name="Varghese N."/>
            <person name="Submissions S."/>
        </authorList>
    </citation>
    <scope>NUCLEOTIDE SEQUENCE [LARGE SCALE GENOMIC DNA]</scope>
    <source>
        <strain evidence="5">DX253</strain>
    </source>
</reference>
<protein>
    <submittedName>
        <fullName evidence="2">ATPase</fullName>
    </submittedName>
</protein>
<sequence>MARVVVLGRSGTGKSWYVGTLLEQVVPNFDHAIHFDLEDEETGLSDADHDPLYKTLYVTKERFDRGINLLRIVHRVGAVRVVPDGLTKAECRELYGRCAAAAMALGKEFERSCFVSCDEGHNVVPNGGDPDERVERMITGGRKHHVECLHISQRPQLLHKTCISQAEKRVYFQIIEENDIKKLQNMTSFDANQLEHLGERRCIVENKNSGESKQVDTNDLTRIRPHHASDDGIVDEALPV</sequence>
<evidence type="ECO:0000256" key="1">
    <source>
        <dbReference type="SAM" id="MobiDB-lite"/>
    </source>
</evidence>
<dbReference type="PANTHER" id="PTHR42957:SF1">
    <property type="entry name" value="HELICASE MJ1565-RELATED"/>
    <property type="match status" value="1"/>
</dbReference>
<dbReference type="STRING" id="797209.GCA_000376445_02150"/>
<dbReference type="AlphaFoldDB" id="E7QYC7"/>